<evidence type="ECO:0000313" key="1">
    <source>
        <dbReference type="EMBL" id="JAH21055.1"/>
    </source>
</evidence>
<proteinExistence type="predicted"/>
<accession>A0A0E9QXT7</accession>
<sequence>MTQPKHYTCAKINRINKTTETASLPKYLQNALHIYIYTHAQGLFCFF</sequence>
<protein>
    <submittedName>
        <fullName evidence="1">Uncharacterized protein</fullName>
    </submittedName>
</protein>
<dbReference type="AlphaFoldDB" id="A0A0E9QXT7"/>
<organism evidence="1">
    <name type="scientific">Anguilla anguilla</name>
    <name type="common">European freshwater eel</name>
    <name type="synonym">Muraena anguilla</name>
    <dbReference type="NCBI Taxonomy" id="7936"/>
    <lineage>
        <taxon>Eukaryota</taxon>
        <taxon>Metazoa</taxon>
        <taxon>Chordata</taxon>
        <taxon>Craniata</taxon>
        <taxon>Vertebrata</taxon>
        <taxon>Euteleostomi</taxon>
        <taxon>Actinopterygii</taxon>
        <taxon>Neopterygii</taxon>
        <taxon>Teleostei</taxon>
        <taxon>Anguilliformes</taxon>
        <taxon>Anguillidae</taxon>
        <taxon>Anguilla</taxon>
    </lineage>
</organism>
<reference evidence="1" key="1">
    <citation type="submission" date="2014-11" db="EMBL/GenBank/DDBJ databases">
        <authorList>
            <person name="Amaro Gonzalez C."/>
        </authorList>
    </citation>
    <scope>NUCLEOTIDE SEQUENCE</scope>
</reference>
<dbReference type="EMBL" id="GBXM01087522">
    <property type="protein sequence ID" value="JAH21055.1"/>
    <property type="molecule type" value="Transcribed_RNA"/>
</dbReference>
<reference evidence="1" key="2">
    <citation type="journal article" date="2015" name="Fish Shellfish Immunol.">
        <title>Early steps in the European eel (Anguilla anguilla)-Vibrio vulnificus interaction in the gills: Role of the RtxA13 toxin.</title>
        <authorList>
            <person name="Callol A."/>
            <person name="Pajuelo D."/>
            <person name="Ebbesson L."/>
            <person name="Teles M."/>
            <person name="MacKenzie S."/>
            <person name="Amaro C."/>
        </authorList>
    </citation>
    <scope>NUCLEOTIDE SEQUENCE</scope>
</reference>
<name>A0A0E9QXT7_ANGAN</name>